<reference evidence="3 4" key="1">
    <citation type="submission" date="2023-05" db="EMBL/GenBank/DDBJ databases">
        <title>Marinobacter albus sp. nov., a marine bacterium isolated from sand in a coastal intertidal zone of huludao.</title>
        <authorList>
            <person name="Deng T."/>
        </authorList>
    </citation>
    <scope>NUCLEOTIDE SEQUENCE [LARGE SCALE GENOMIC DNA]</scope>
    <source>
        <strain evidence="3 4">M216</strain>
    </source>
</reference>
<evidence type="ECO:0000256" key="1">
    <source>
        <dbReference type="ARBA" id="ARBA00023186"/>
    </source>
</evidence>
<comment type="caution">
    <text evidence="3">The sequence shown here is derived from an EMBL/GenBank/DDBJ whole genome shotgun (WGS) entry which is preliminary data.</text>
</comment>
<keyword evidence="1" id="KW-0143">Chaperone</keyword>
<evidence type="ECO:0000313" key="4">
    <source>
        <dbReference type="Proteomes" id="UP001223547"/>
    </source>
</evidence>
<dbReference type="InterPro" id="IPR008971">
    <property type="entry name" value="HSP40/DnaJ_pept-bd"/>
</dbReference>
<dbReference type="Gene3D" id="1.10.287.110">
    <property type="entry name" value="DnaJ domain"/>
    <property type="match status" value="1"/>
</dbReference>
<dbReference type="PROSITE" id="PS00636">
    <property type="entry name" value="DNAJ_1"/>
    <property type="match status" value="1"/>
</dbReference>
<dbReference type="Gene3D" id="2.60.260.20">
    <property type="entry name" value="Urease metallochaperone UreE, N-terminal domain"/>
    <property type="match status" value="2"/>
</dbReference>
<dbReference type="InterPro" id="IPR001623">
    <property type="entry name" value="DnaJ_domain"/>
</dbReference>
<dbReference type="PROSITE" id="PS50076">
    <property type="entry name" value="DNAJ_2"/>
    <property type="match status" value="1"/>
</dbReference>
<dbReference type="EMBL" id="JASSQD010000001">
    <property type="protein sequence ID" value="MDK9556794.1"/>
    <property type="molecule type" value="Genomic_DNA"/>
</dbReference>
<dbReference type="PANTHER" id="PTHR43096">
    <property type="entry name" value="DNAJ HOMOLOG 1, MITOCHONDRIAL-RELATED"/>
    <property type="match status" value="1"/>
</dbReference>
<dbReference type="Pfam" id="PF00226">
    <property type="entry name" value="DnaJ"/>
    <property type="match status" value="1"/>
</dbReference>
<dbReference type="CDD" id="cd06257">
    <property type="entry name" value="DnaJ"/>
    <property type="match status" value="1"/>
</dbReference>
<protein>
    <submittedName>
        <fullName evidence="3">DnaJ C-terminal domain-containing protein</fullName>
    </submittedName>
</protein>
<dbReference type="CDD" id="cd10747">
    <property type="entry name" value="DnaJ_C"/>
    <property type="match status" value="1"/>
</dbReference>
<dbReference type="PANTHER" id="PTHR43096:SF52">
    <property type="entry name" value="DNAJ HOMOLOG 1, MITOCHONDRIAL-RELATED"/>
    <property type="match status" value="1"/>
</dbReference>
<dbReference type="InterPro" id="IPR002939">
    <property type="entry name" value="DnaJ_C"/>
</dbReference>
<sequence length="329" mass="35822">MDFKDYYAALGVSESASPEDIKKAYRKLARKYHPDVSKETGADEKFKDVGEAYEVLKDPEKRAEYDQLRKYGARGDGSFEPPPGWQSASGFGGGGYTDADARQFSDFFEEIFGGGAHAGGFSRGGFGATGRAGGFRQNMRIRGEDVHARLALFLEEVFHGCEKQVSFTVHEPDEHGRMMPRQKTLKVKIPAGMREGQHLRLKGQGSPGSGGGDAGDLLLEIELAPHPTFAVEGRDVLVTVPIAPWEAALGANVTVPTVGSRVNVKVPKGSSSGRKLRLKGKGFPGKHPGDQIVVLQIVMPEHHAPEAEKLYKQLAEAERNFNPRSKLHV</sequence>
<dbReference type="RefSeq" id="WP_219866711.1">
    <property type="nucleotide sequence ID" value="NZ_JASSQD010000001.1"/>
</dbReference>
<dbReference type="SUPFAM" id="SSF49493">
    <property type="entry name" value="HSP40/DnaJ peptide-binding domain"/>
    <property type="match status" value="2"/>
</dbReference>
<evidence type="ECO:0000313" key="3">
    <source>
        <dbReference type="EMBL" id="MDK9556794.1"/>
    </source>
</evidence>
<dbReference type="InterPro" id="IPR036869">
    <property type="entry name" value="J_dom_sf"/>
</dbReference>
<organism evidence="3 4">
    <name type="scientific">Marinobacter albus</name>
    <dbReference type="NCBI Taxonomy" id="3030833"/>
    <lineage>
        <taxon>Bacteria</taxon>
        <taxon>Pseudomonadati</taxon>
        <taxon>Pseudomonadota</taxon>
        <taxon>Gammaproteobacteria</taxon>
        <taxon>Pseudomonadales</taxon>
        <taxon>Marinobacteraceae</taxon>
        <taxon>Marinobacter</taxon>
    </lineage>
</organism>
<name>A0ABT7H8Z1_9GAMM</name>
<keyword evidence="4" id="KW-1185">Reference proteome</keyword>
<evidence type="ECO:0000259" key="2">
    <source>
        <dbReference type="PROSITE" id="PS50076"/>
    </source>
</evidence>
<dbReference type="PRINTS" id="PR00625">
    <property type="entry name" value="JDOMAIN"/>
</dbReference>
<accession>A0ABT7H8Z1</accession>
<dbReference type="SMART" id="SM00271">
    <property type="entry name" value="DnaJ"/>
    <property type="match status" value="1"/>
</dbReference>
<feature type="domain" description="J" evidence="2">
    <location>
        <begin position="5"/>
        <end position="69"/>
    </location>
</feature>
<dbReference type="SUPFAM" id="SSF46565">
    <property type="entry name" value="Chaperone J-domain"/>
    <property type="match status" value="1"/>
</dbReference>
<dbReference type="Pfam" id="PF01556">
    <property type="entry name" value="DnaJ_C"/>
    <property type="match status" value="1"/>
</dbReference>
<dbReference type="Proteomes" id="UP001223547">
    <property type="component" value="Unassembled WGS sequence"/>
</dbReference>
<gene>
    <name evidence="3" type="ORF">QQF73_04085</name>
</gene>
<proteinExistence type="predicted"/>
<dbReference type="InterPro" id="IPR018253">
    <property type="entry name" value="DnaJ_domain_CS"/>
</dbReference>